<dbReference type="GO" id="GO:0005886">
    <property type="term" value="C:plasma membrane"/>
    <property type="evidence" value="ECO:0007669"/>
    <property type="project" value="UniProtKB-SubCell"/>
</dbReference>
<keyword evidence="3 6" id="KW-0812">Transmembrane</keyword>
<feature type="domain" description="Membrane transport protein MMPL" evidence="7">
    <location>
        <begin position="218"/>
        <end position="407"/>
    </location>
</feature>
<feature type="transmembrane region" description="Helical" evidence="6">
    <location>
        <begin position="262"/>
        <end position="281"/>
    </location>
</feature>
<dbReference type="EMBL" id="JACHHZ010000002">
    <property type="protein sequence ID" value="MBB6093394.1"/>
    <property type="molecule type" value="Genomic_DNA"/>
</dbReference>
<dbReference type="InterPro" id="IPR004869">
    <property type="entry name" value="MMPL_dom"/>
</dbReference>
<comment type="caution">
    <text evidence="8">The sequence shown here is derived from an EMBL/GenBank/DDBJ whole genome shotgun (WGS) entry which is preliminary data.</text>
</comment>
<organism evidence="8 9">
    <name type="scientific">Povalibacter uvarum</name>
    <dbReference type="NCBI Taxonomy" id="732238"/>
    <lineage>
        <taxon>Bacteria</taxon>
        <taxon>Pseudomonadati</taxon>
        <taxon>Pseudomonadota</taxon>
        <taxon>Gammaproteobacteria</taxon>
        <taxon>Steroidobacterales</taxon>
        <taxon>Steroidobacteraceae</taxon>
        <taxon>Povalibacter</taxon>
    </lineage>
</organism>
<name>A0A841HLD3_9GAMM</name>
<feature type="transmembrane region" description="Helical" evidence="6">
    <location>
        <begin position="357"/>
        <end position="377"/>
    </location>
</feature>
<keyword evidence="9" id="KW-1185">Reference proteome</keyword>
<feature type="transmembrane region" description="Helical" evidence="6">
    <location>
        <begin position="383"/>
        <end position="404"/>
    </location>
</feature>
<evidence type="ECO:0000256" key="5">
    <source>
        <dbReference type="ARBA" id="ARBA00023136"/>
    </source>
</evidence>
<dbReference type="SUPFAM" id="SSF82866">
    <property type="entry name" value="Multidrug efflux transporter AcrB transmembrane domain"/>
    <property type="match status" value="2"/>
</dbReference>
<feature type="transmembrane region" description="Helical" evidence="6">
    <location>
        <begin position="648"/>
        <end position="667"/>
    </location>
</feature>
<dbReference type="RefSeq" id="WP_184331680.1">
    <property type="nucleotide sequence ID" value="NZ_JACHHZ010000002.1"/>
</dbReference>
<reference evidence="8 9" key="1">
    <citation type="submission" date="2020-08" db="EMBL/GenBank/DDBJ databases">
        <title>Genomic Encyclopedia of Type Strains, Phase IV (KMG-IV): sequencing the most valuable type-strain genomes for metagenomic binning, comparative biology and taxonomic classification.</title>
        <authorList>
            <person name="Goeker M."/>
        </authorList>
    </citation>
    <scope>NUCLEOTIDE SEQUENCE [LARGE SCALE GENOMIC DNA]</scope>
    <source>
        <strain evidence="8 9">DSM 26723</strain>
    </source>
</reference>
<evidence type="ECO:0000256" key="1">
    <source>
        <dbReference type="ARBA" id="ARBA00004651"/>
    </source>
</evidence>
<feature type="transmembrane region" description="Helical" evidence="6">
    <location>
        <begin position="609"/>
        <end position="628"/>
    </location>
</feature>
<dbReference type="Pfam" id="PF03176">
    <property type="entry name" value="MMPL"/>
    <property type="match status" value="1"/>
</dbReference>
<feature type="transmembrane region" description="Helical" evidence="6">
    <location>
        <begin position="679"/>
        <end position="697"/>
    </location>
</feature>
<evidence type="ECO:0000256" key="6">
    <source>
        <dbReference type="SAM" id="Phobius"/>
    </source>
</evidence>
<keyword evidence="4 6" id="KW-1133">Transmembrane helix</keyword>
<evidence type="ECO:0000256" key="4">
    <source>
        <dbReference type="ARBA" id="ARBA00022989"/>
    </source>
</evidence>
<keyword evidence="5 6" id="KW-0472">Membrane</keyword>
<evidence type="ECO:0000256" key="2">
    <source>
        <dbReference type="ARBA" id="ARBA00022475"/>
    </source>
</evidence>
<proteinExistence type="predicted"/>
<feature type="transmembrane region" description="Helical" evidence="6">
    <location>
        <begin position="734"/>
        <end position="755"/>
    </location>
</feature>
<sequence>MIIRQDATPGSMRTRFFAWGALMIALLAVFAFHVVPHLRVETDILALLPRTQQDRALDEALDAFSARLARKQIFLIGSEKLADARLAATSFAAELRASGAFESVQLEADEALRQRIDTYLAHRAYLLAPEDEKALAEGNTDRLATRALRAAYTPTGLMQPIGIAEDPIGLMNNFLRTQARAAGRARLEGSMLVVEGEERSWVLVLTENKGSPFASSVQEQVMPAIAQARSAASRAAPAAVEILMSGAIQHAAAATERAEDEITTFGTIEAIAVVLLLLLIFGAMRPLLLGLMTLSLAVVAAFTAVHYIFGEVHLLAVVFGSSLIGSVIDYSIHFFADRFRDPTRWTPVDAARHVGPAILLGLTTTLIGYAVLAVVPFPGLEQIAVFCMIGLIVGCGCVLCLYPVLAHTRRQRLPKLGAKIGGAIDGVLLRWHWGPLKLAFVAAIVVLTAIGLTRLQVRDDVKALQQSPPDLIASEQRVRELLGSGIETRFFLVSGDSAQTALDNAQQLATQLDRLVATGAIASYQSVTQALPSETQQRRNHELLAQQVFAPGALLDRVMGSLGFPAESIEKRRQDFSAANAPLAVDEWLSSAASKGLRDLWLGQVGTRYATVVALGGIVDVPALGAISQPDVRLIDRVAETTATLGRYRHAMTLLLAAVYAVAGIVLMIRFGWRDAPRMLLPSVAATLVTLGLFGWLGVGMNLFTLLALWLVLGLGIDYGIFLRHGRDNRPTAILSVTLSACTTLIAFGLLALSATPFIRSIGLTLLCAISFSWLFVLFSCLTTLGPRTARREEAIHG</sequence>
<feature type="transmembrane region" description="Helical" evidence="6">
    <location>
        <begin position="315"/>
        <end position="336"/>
    </location>
</feature>
<dbReference type="AlphaFoldDB" id="A0A841HLD3"/>
<protein>
    <submittedName>
        <fullName evidence="8">Putative exporter</fullName>
    </submittedName>
</protein>
<gene>
    <name evidence="8" type="ORF">HNQ60_002272</name>
</gene>
<accession>A0A841HLD3</accession>
<evidence type="ECO:0000259" key="7">
    <source>
        <dbReference type="Pfam" id="PF03176"/>
    </source>
</evidence>
<feature type="transmembrane region" description="Helical" evidence="6">
    <location>
        <begin position="703"/>
        <end position="722"/>
    </location>
</feature>
<dbReference type="Gene3D" id="1.20.1640.10">
    <property type="entry name" value="Multidrug efflux transporter AcrB transmembrane domain"/>
    <property type="match status" value="2"/>
</dbReference>
<dbReference type="PANTHER" id="PTHR33406">
    <property type="entry name" value="MEMBRANE PROTEIN MJ1562-RELATED"/>
    <property type="match status" value="1"/>
</dbReference>
<feature type="transmembrane region" description="Helical" evidence="6">
    <location>
        <begin position="288"/>
        <end position="309"/>
    </location>
</feature>
<dbReference type="Proteomes" id="UP000588068">
    <property type="component" value="Unassembled WGS sequence"/>
</dbReference>
<comment type="subcellular location">
    <subcellularLocation>
        <location evidence="1">Cell membrane</location>
        <topology evidence="1">Multi-pass membrane protein</topology>
    </subcellularLocation>
</comment>
<dbReference type="PANTHER" id="PTHR33406:SF13">
    <property type="entry name" value="MEMBRANE PROTEIN YDFJ"/>
    <property type="match status" value="1"/>
</dbReference>
<keyword evidence="2" id="KW-1003">Cell membrane</keyword>
<evidence type="ECO:0000313" key="8">
    <source>
        <dbReference type="EMBL" id="MBB6093394.1"/>
    </source>
</evidence>
<dbReference type="InterPro" id="IPR050545">
    <property type="entry name" value="Mycobact_MmpL"/>
</dbReference>
<evidence type="ECO:0000256" key="3">
    <source>
        <dbReference type="ARBA" id="ARBA00022692"/>
    </source>
</evidence>
<evidence type="ECO:0000313" key="9">
    <source>
        <dbReference type="Proteomes" id="UP000588068"/>
    </source>
</evidence>
<feature type="transmembrane region" description="Helical" evidence="6">
    <location>
        <begin position="761"/>
        <end position="782"/>
    </location>
</feature>